<dbReference type="Gene3D" id="3.30.420.60">
    <property type="entry name" value="eRF1 domain 2"/>
    <property type="match status" value="1"/>
</dbReference>
<evidence type="ECO:0000313" key="3">
    <source>
        <dbReference type="Proteomes" id="UP000198802"/>
    </source>
</evidence>
<evidence type="ECO:0000256" key="1">
    <source>
        <dbReference type="SAM" id="MobiDB-lite"/>
    </source>
</evidence>
<protein>
    <recommendedName>
        <fullName evidence="4">Peptide chain release factor 1 (ERF1)</fullName>
    </recommendedName>
</protein>
<dbReference type="InterPro" id="IPR042226">
    <property type="entry name" value="eFR1_2_sf"/>
</dbReference>
<accession>A0A0S4R0B9</accession>
<feature type="compositionally biased region" description="Low complexity" evidence="1">
    <location>
        <begin position="299"/>
        <end position="318"/>
    </location>
</feature>
<evidence type="ECO:0008006" key="4">
    <source>
        <dbReference type="Google" id="ProtNLM"/>
    </source>
</evidence>
<sequence>MDIGTVRDLYASPGRYVTAYASSNPVLENAAHLYDLRWRDIVAELERLGIGPEVRELLMAERGDRYQREGGTRVVVVSGEGKQARTCLTQWLPGRSDVDVLAVGGLPHLLPVLDWMDSRLPHVVAVVDRLGVDVLAYAGGPLPAEAISQDTTRPPWHKAHAGGWAQRRYESHVEEHWKHGAKDDAELIARACRETGADVVILAGDPKALSLLRDELPCEVAAKVVVVQGSRARDGSADHLATRVAEVLAVQVARRRSELLAEFQRYRGRARTLVGAGVGSGVQAGLGGPEGASGPYGVSGPSGIGPAPAGSPGRPMLAASDGAAATAYALSRSQVSRLLLAESPSADEPAWIGDDATEIALDPAGADGLRRPVRAAREDALVRAALGTGASIHAIPPDTPESPADGVGALLRYSLQAGLD</sequence>
<proteinExistence type="predicted"/>
<name>A0A0S4R0B9_9ACTN</name>
<dbReference type="RefSeq" id="WP_091286556.1">
    <property type="nucleotide sequence ID" value="NZ_FAOZ01000051.1"/>
</dbReference>
<reference evidence="3" key="1">
    <citation type="submission" date="2015-11" db="EMBL/GenBank/DDBJ databases">
        <authorList>
            <person name="Varghese N."/>
        </authorList>
    </citation>
    <scope>NUCLEOTIDE SEQUENCE [LARGE SCALE GENOMIC DNA]</scope>
    <source>
        <strain evidence="3">DSM 45899</strain>
    </source>
</reference>
<dbReference type="SUPFAM" id="SSF53137">
    <property type="entry name" value="Translational machinery components"/>
    <property type="match status" value="1"/>
</dbReference>
<dbReference type="InterPro" id="IPR040701">
    <property type="entry name" value="Bact_RF_family2"/>
</dbReference>
<dbReference type="Proteomes" id="UP000198802">
    <property type="component" value="Unassembled WGS sequence"/>
</dbReference>
<keyword evidence="3" id="KW-1185">Reference proteome</keyword>
<gene>
    <name evidence="2" type="ORF">Ga0074812_1519</name>
</gene>
<dbReference type="AlphaFoldDB" id="A0A0S4R0B9"/>
<dbReference type="EMBL" id="FAOZ01000051">
    <property type="protein sequence ID" value="CUU60948.1"/>
    <property type="molecule type" value="Genomic_DNA"/>
</dbReference>
<dbReference type="Pfam" id="PF18844">
    <property type="entry name" value="baeRF_family2"/>
    <property type="match status" value="1"/>
</dbReference>
<evidence type="ECO:0000313" key="2">
    <source>
        <dbReference type="EMBL" id="CUU60948.1"/>
    </source>
</evidence>
<organism evidence="2 3">
    <name type="scientific">Parafrankia irregularis</name>
    <dbReference type="NCBI Taxonomy" id="795642"/>
    <lineage>
        <taxon>Bacteria</taxon>
        <taxon>Bacillati</taxon>
        <taxon>Actinomycetota</taxon>
        <taxon>Actinomycetes</taxon>
        <taxon>Frankiales</taxon>
        <taxon>Frankiaceae</taxon>
        <taxon>Parafrankia</taxon>
    </lineage>
</organism>
<feature type="region of interest" description="Disordered" evidence="1">
    <location>
        <begin position="292"/>
        <end position="318"/>
    </location>
</feature>